<dbReference type="Proteomes" id="UP001642409">
    <property type="component" value="Unassembled WGS sequence"/>
</dbReference>
<reference evidence="2 3" key="2">
    <citation type="submission" date="2024-07" db="EMBL/GenBank/DDBJ databases">
        <authorList>
            <person name="Akdeniz Z."/>
        </authorList>
    </citation>
    <scope>NUCLEOTIDE SEQUENCE [LARGE SCALE GENOMIC DNA]</scope>
</reference>
<dbReference type="EMBL" id="CAXDID020000033">
    <property type="protein sequence ID" value="CAL5995651.1"/>
    <property type="molecule type" value="Genomic_DNA"/>
</dbReference>
<evidence type="ECO:0000313" key="2">
    <source>
        <dbReference type="EMBL" id="CAL5995651.1"/>
    </source>
</evidence>
<comment type="caution">
    <text evidence="1">The sequence shown here is derived from an EMBL/GenBank/DDBJ whole genome shotgun (WGS) entry which is preliminary data.</text>
</comment>
<gene>
    <name evidence="2" type="ORF">HINF_LOCUS14138</name>
    <name evidence="1" type="ORF">HINF_LOCUS48652</name>
</gene>
<dbReference type="AlphaFoldDB" id="A0AA86QUK1"/>
<accession>A0AA86QUK1</accession>
<protein>
    <submittedName>
        <fullName evidence="2">Hypothetical_protein</fullName>
    </submittedName>
</protein>
<sequence length="135" mass="15991">MFKLTKDYCYLSSVRVIRIICSKISNLPILDYIECFQDSIFRDYSSAKEEQSFRCYYSTINPVFQDQITILRQQLKQTCYEINLNVVDFVAVLNYSTKKFYCQLNKDVVNIQNTKFHLSFTHQSQICTVQATFEI</sequence>
<reference evidence="1" key="1">
    <citation type="submission" date="2023-06" db="EMBL/GenBank/DDBJ databases">
        <authorList>
            <person name="Kurt Z."/>
        </authorList>
    </citation>
    <scope>NUCLEOTIDE SEQUENCE</scope>
</reference>
<organism evidence="1">
    <name type="scientific">Hexamita inflata</name>
    <dbReference type="NCBI Taxonomy" id="28002"/>
    <lineage>
        <taxon>Eukaryota</taxon>
        <taxon>Metamonada</taxon>
        <taxon>Diplomonadida</taxon>
        <taxon>Hexamitidae</taxon>
        <taxon>Hexamitinae</taxon>
        <taxon>Hexamita</taxon>
    </lineage>
</organism>
<proteinExistence type="predicted"/>
<name>A0AA86QUK1_9EUKA</name>
<evidence type="ECO:0000313" key="1">
    <source>
        <dbReference type="EMBL" id="CAI9961007.1"/>
    </source>
</evidence>
<evidence type="ECO:0000313" key="3">
    <source>
        <dbReference type="Proteomes" id="UP001642409"/>
    </source>
</evidence>
<keyword evidence="3" id="KW-1185">Reference proteome</keyword>
<dbReference type="EMBL" id="CATOUU010000937">
    <property type="protein sequence ID" value="CAI9961007.1"/>
    <property type="molecule type" value="Genomic_DNA"/>
</dbReference>